<protein>
    <submittedName>
        <fullName evidence="2">Uncharacterized protein</fullName>
    </submittedName>
</protein>
<feature type="transmembrane region" description="Helical" evidence="1">
    <location>
        <begin position="127"/>
        <end position="147"/>
    </location>
</feature>
<feature type="transmembrane region" description="Helical" evidence="1">
    <location>
        <begin position="82"/>
        <end position="107"/>
    </location>
</feature>
<accession>A0A1H1N0X3</accession>
<keyword evidence="1" id="KW-0472">Membrane</keyword>
<dbReference type="AlphaFoldDB" id="A0A1H1N0X3"/>
<name>A0A1H1N0X3_9GAMM</name>
<organism evidence="2 3">
    <name type="scientific">Halopseudomonas sabulinigri</name>
    <dbReference type="NCBI Taxonomy" id="472181"/>
    <lineage>
        <taxon>Bacteria</taxon>
        <taxon>Pseudomonadati</taxon>
        <taxon>Pseudomonadota</taxon>
        <taxon>Gammaproteobacteria</taxon>
        <taxon>Pseudomonadales</taxon>
        <taxon>Pseudomonadaceae</taxon>
        <taxon>Halopseudomonas</taxon>
    </lineage>
</organism>
<evidence type="ECO:0000313" key="3">
    <source>
        <dbReference type="Proteomes" id="UP000243413"/>
    </source>
</evidence>
<gene>
    <name evidence="2" type="ORF">SAMN05216271_0743</name>
</gene>
<feature type="transmembrane region" description="Helical" evidence="1">
    <location>
        <begin position="42"/>
        <end position="62"/>
    </location>
</feature>
<keyword evidence="1" id="KW-0812">Transmembrane</keyword>
<dbReference type="Proteomes" id="UP000243413">
    <property type="component" value="Chromosome I"/>
</dbReference>
<keyword evidence="1" id="KW-1133">Transmembrane helix</keyword>
<dbReference type="STRING" id="472181.SAMN05216271_0743"/>
<proteinExistence type="predicted"/>
<reference evidence="3" key="1">
    <citation type="submission" date="2016-10" db="EMBL/GenBank/DDBJ databases">
        <authorList>
            <person name="Varghese N."/>
            <person name="Submissions S."/>
        </authorList>
    </citation>
    <scope>NUCLEOTIDE SEQUENCE [LARGE SCALE GENOMIC DNA]</scope>
    <source>
        <strain evidence="3">JCM 14963</strain>
    </source>
</reference>
<dbReference type="EMBL" id="LT629763">
    <property type="protein sequence ID" value="SDR92345.1"/>
    <property type="molecule type" value="Genomic_DNA"/>
</dbReference>
<sequence>MRHFKFFFQMWMAVTIALAIVFVVTDGGSVVSVKILLRICMLSAVFGFAPALFGFAVSRVFFGGADTRSGLVLLSDAPKLAYSMLVVFTWMSLVFLFVATVYAVSYISAEPIAEYLFLSGDVFSDVGFFVALLLFVVLHFLVFPRIFPFKCPRCYRRSILVGLWLYRVSFECKKCGWSSDRPRY</sequence>
<evidence type="ECO:0000256" key="1">
    <source>
        <dbReference type="SAM" id="Phobius"/>
    </source>
</evidence>
<evidence type="ECO:0000313" key="2">
    <source>
        <dbReference type="EMBL" id="SDR92345.1"/>
    </source>
</evidence>